<keyword evidence="2" id="KW-1185">Reference proteome</keyword>
<proteinExistence type="predicted"/>
<dbReference type="EMBL" id="CP069362">
    <property type="protein sequence ID" value="WGS65709.1"/>
    <property type="molecule type" value="Genomic_DNA"/>
</dbReference>
<protein>
    <submittedName>
        <fullName evidence="1">Uncharacterized protein</fullName>
    </submittedName>
</protein>
<sequence length="197" mass="23359">MKPNFYFNNLKLIKFTSGGTEEFYIKKDTNINLQNNDIYLLKLNDKLIPFPIRNHKIIFNDDYPFCIVNEEFDFPKVKKIIISNNEKLIQTSNFSLPYDNHIFVAITFDSTPINNCPLLITLKDNNMNVYDFNSYIININQKNNLLVIKFNLNSLNLQQKKYYVDLLISGRKVLSREISILINNIYNFKTSYIKNYR</sequence>
<organism evidence="1 2">
    <name type="scientific">Marinitoga aeolica</name>
    <dbReference type="NCBI Taxonomy" id="2809031"/>
    <lineage>
        <taxon>Bacteria</taxon>
        <taxon>Thermotogati</taxon>
        <taxon>Thermotogota</taxon>
        <taxon>Thermotogae</taxon>
        <taxon>Petrotogales</taxon>
        <taxon>Petrotogaceae</taxon>
        <taxon>Marinitoga</taxon>
    </lineage>
</organism>
<evidence type="ECO:0000313" key="1">
    <source>
        <dbReference type="EMBL" id="WGS65709.1"/>
    </source>
</evidence>
<name>A0ABY8PSX2_9BACT</name>
<reference evidence="1 2" key="1">
    <citation type="submission" date="2021-02" db="EMBL/GenBank/DDBJ databases">
        <title>Characterization of Marinitoga sp. nov. str. BP5-C20A.</title>
        <authorList>
            <person name="Erauso G."/>
            <person name="Postec A."/>
        </authorList>
    </citation>
    <scope>NUCLEOTIDE SEQUENCE [LARGE SCALE GENOMIC DNA]</scope>
    <source>
        <strain evidence="1 2">BP5-C20A</strain>
    </source>
</reference>
<evidence type="ECO:0000313" key="2">
    <source>
        <dbReference type="Proteomes" id="UP001232493"/>
    </source>
</evidence>
<dbReference type="RefSeq" id="WP_281000382.1">
    <property type="nucleotide sequence ID" value="NZ_CP069362.1"/>
</dbReference>
<accession>A0ABY8PSX2</accession>
<gene>
    <name evidence="1" type="ORF">JRV97_03920</name>
</gene>
<dbReference type="Proteomes" id="UP001232493">
    <property type="component" value="Chromosome"/>
</dbReference>